<keyword evidence="13" id="KW-0472">Membrane</keyword>
<dbReference type="GO" id="GO:0006397">
    <property type="term" value="P:mRNA processing"/>
    <property type="evidence" value="ECO:0007669"/>
    <property type="project" value="UniProtKB-KW"/>
</dbReference>
<evidence type="ECO:0000256" key="14">
    <source>
        <dbReference type="ARBA" id="ARBA00023242"/>
    </source>
</evidence>
<feature type="domain" description="Amine oxidase" evidence="19">
    <location>
        <begin position="725"/>
        <end position="1165"/>
    </location>
</feature>
<feature type="compositionally biased region" description="Polar residues" evidence="18">
    <location>
        <begin position="617"/>
        <end position="628"/>
    </location>
</feature>
<keyword evidence="14" id="KW-0539">Nucleus</keyword>
<dbReference type="Pfam" id="PF05182">
    <property type="entry name" value="Fip1"/>
    <property type="match status" value="1"/>
</dbReference>
<feature type="region of interest" description="Disordered" evidence="18">
    <location>
        <begin position="386"/>
        <end position="489"/>
    </location>
</feature>
<evidence type="ECO:0000256" key="17">
    <source>
        <dbReference type="ARBA" id="ARBA00049319"/>
    </source>
</evidence>
<keyword evidence="22" id="KW-1185">Reference proteome</keyword>
<reference evidence="21 22" key="1">
    <citation type="journal article" date="2012" name="Genome Biol.">
        <title>The genome of the polar eukaryotic microalga coccomyxa subellipsoidea reveals traits of cold adaptation.</title>
        <authorList>
            <person name="Blanc G."/>
            <person name="Agarkova I."/>
            <person name="Grimwood J."/>
            <person name="Kuo A."/>
            <person name="Brueggeman A."/>
            <person name="Dunigan D."/>
            <person name="Gurnon J."/>
            <person name="Ladunga I."/>
            <person name="Lindquist E."/>
            <person name="Lucas S."/>
            <person name="Pangilinan J."/>
            <person name="Proschold T."/>
            <person name="Salamov A."/>
            <person name="Schmutz J."/>
            <person name="Weeks D."/>
            <person name="Yamada T."/>
            <person name="Claverie J.M."/>
            <person name="Grigoriev I."/>
            <person name="Van Etten J."/>
            <person name="Lomsadze A."/>
            <person name="Borodovsky M."/>
        </authorList>
    </citation>
    <scope>NUCLEOTIDE SEQUENCE [LARGE SCALE GENOMIC DNA]</scope>
    <source>
        <strain evidence="21 22">C-169</strain>
    </source>
</reference>
<dbReference type="Pfam" id="PF01593">
    <property type="entry name" value="Amino_oxidase"/>
    <property type="match status" value="1"/>
</dbReference>
<dbReference type="Gene3D" id="3.50.50.60">
    <property type="entry name" value="FAD/NAD(P)-binding domain"/>
    <property type="match status" value="1"/>
</dbReference>
<keyword evidence="9" id="KW-0507">mRNA processing</keyword>
<dbReference type="SUPFAM" id="SSF51905">
    <property type="entry name" value="FAD/NAD(P)-binding domain"/>
    <property type="match status" value="1"/>
</dbReference>
<dbReference type="Proteomes" id="UP000007264">
    <property type="component" value="Unassembled WGS sequence"/>
</dbReference>
<evidence type="ECO:0000256" key="18">
    <source>
        <dbReference type="SAM" id="MobiDB-lite"/>
    </source>
</evidence>
<feature type="compositionally biased region" description="Acidic residues" evidence="18">
    <location>
        <begin position="88"/>
        <end position="98"/>
    </location>
</feature>
<dbReference type="InterPro" id="IPR050464">
    <property type="entry name" value="Zeta_carotene_desat/Oxidored"/>
</dbReference>
<dbReference type="eggNOG" id="KOG0029">
    <property type="taxonomic scope" value="Eukaryota"/>
</dbReference>
<dbReference type="eggNOG" id="KOG1049">
    <property type="taxonomic scope" value="Eukaryota"/>
</dbReference>
<keyword evidence="12" id="KW-0560">Oxidoreductase</keyword>
<evidence type="ECO:0000256" key="10">
    <source>
        <dbReference type="ARBA" id="ARBA00022746"/>
    </source>
</evidence>
<dbReference type="InterPro" id="IPR002937">
    <property type="entry name" value="Amino_oxidase"/>
</dbReference>
<dbReference type="EC" id="1.3.5.5" evidence="7"/>
<dbReference type="PANTHER" id="PTHR42923:SF45">
    <property type="entry name" value="15-CIS-PHYTOENE DESATURASE, CHLOROPLASTIC_CHROMOPLASTIC"/>
    <property type="match status" value="1"/>
</dbReference>
<dbReference type="InterPro" id="IPR014102">
    <property type="entry name" value="Phytoene_desaturase"/>
</dbReference>
<sequence>MAHEDDDDLWTELYGEAAPLEEQRSAAVRPDVALPAPEKPPQAALPPPPPAETLHPQEPSEKAVGVQAADAAFSEEAATEGGAGAQGGEEEDDDDLDIQLDGPDTAQEQADSEDDEFEVMLDADEDIGEPGGSAQQAAESAHMYVRPGADTPQTQPSSSAGTATLRTGSTGAAAGGLSAEPASMVPGMMSAPTSSAIVPAPPRAPTGPPPVWPHTLQRYVPPQGLGVDEPVLPSMGKPGQRIRLPGQTRVMHDEYKEFLALGHGDIFDLDPDLVLDAPWRHPGADVSAFFNYDHSMRTWREYCKKVEQYRLQFTMQKKIQTLDASDSAIDPDLPPELRAALAAERRDQQPAPPPRRPYSAQGGGRGPRPPFRQTESNAVVLAGASTQQANGRPDDQGNSGSGPRVANGQGIKVRLSSGEVKINLKRPQENGVKGPQPPPGPKPPPGRPPPRPPSVPPPRPPSGPPPGPRPPPRPPPGAGFEGPGMMGGMGGMPMGFGPMGPMGPMGMMGGPMGMGMGGSMMGMGMPGGPMMGGPMLGGPMMGGPMGGHPPMPPMMMGMGPDAMMGNGPGWGRSRKHSLAELGITEEEFEEYAAKKPTGGDSDVGAGSLAMGMDVDPASQQPSTSNRRPNGSGFAEAGGYRGRRNGDSGSDDEHGRDRHRDRSWRFKSLRWIIAQNKDRRVVAKDYPKPAFETSGPFLEAAILSARLREAPRPERPLRIAIAGAGLAGLSTAKYLADAGHIPILLEARDVLGGKVAAWKDEDGDTYETGLHIFFGAYPNVQNLFAELQITDRLQWKEHSMIFASRDIPGQFSRFDFPPWLPAPWNGILAILRNNDMLTWPEKIRFAIGLLPAIIFGQRYVEEQDDKTVTEWMDKQGVPRRVNDEVFIAMAKALNFINPDELSMTCILIALNRFLQETHGSKMAFLDGAPPERLCQPMVDYFRAKGGEFRYNSRLQEFVLGADGRVDGFQLSDGSTVKADLYVSAMPVDPLKLLLPQPWKEMPYFTKMSELKGVPVINIHIWFDRKLSTVDHLLFSRSDLLSVYADMSTCCKEYADEEKSMLELVFAPADKWIGRSDEDIIAATMTELERLFPTEIAADDSKARIRKYKVVKTPLSVYKTVPGCELLRPSQRSPISNFYMAGDFTKQRYLASMEGAVFSGKLAAQAIVEDWNSKKNLPPPVDAETPQAEPVLQKA</sequence>
<feature type="compositionally biased region" description="Basic and acidic residues" evidence="18">
    <location>
        <begin position="650"/>
        <end position="659"/>
    </location>
</feature>
<feature type="compositionally biased region" description="Pro residues" evidence="18">
    <location>
        <begin position="37"/>
        <end position="51"/>
    </location>
</feature>
<dbReference type="RefSeq" id="XP_005647232.1">
    <property type="nucleotide sequence ID" value="XM_005647175.1"/>
</dbReference>
<dbReference type="GO" id="GO:0016117">
    <property type="term" value="P:carotenoid biosynthetic process"/>
    <property type="evidence" value="ECO:0007669"/>
    <property type="project" value="UniProtKB-KW"/>
</dbReference>
<evidence type="ECO:0000256" key="12">
    <source>
        <dbReference type="ARBA" id="ARBA00023002"/>
    </source>
</evidence>
<dbReference type="STRING" id="574566.I0YWB9"/>
<dbReference type="InterPro" id="IPR007854">
    <property type="entry name" value="Fip1_dom"/>
</dbReference>
<name>I0YWB9_COCSC</name>
<dbReference type="PANTHER" id="PTHR42923">
    <property type="entry name" value="PROTOPORPHYRINOGEN OXIDASE"/>
    <property type="match status" value="1"/>
</dbReference>
<comment type="subcellular location">
    <subcellularLocation>
        <location evidence="2">Membrane</location>
        <topology evidence="2">Peripheral membrane protein</topology>
    </subcellularLocation>
    <subcellularLocation>
        <location evidence="1">Nucleus</location>
    </subcellularLocation>
    <subcellularLocation>
        <location evidence="3">Plastid</location>
        <location evidence="3">Chromoplast</location>
    </subcellularLocation>
</comment>
<dbReference type="EMBL" id="AGSI01000009">
    <property type="protein sequence ID" value="EIE22688.1"/>
    <property type="molecule type" value="Genomic_DNA"/>
</dbReference>
<proteinExistence type="inferred from homology"/>
<feature type="region of interest" description="Disordered" evidence="18">
    <location>
        <begin position="1172"/>
        <end position="1193"/>
    </location>
</feature>
<feature type="region of interest" description="Disordered" evidence="18">
    <location>
        <begin position="344"/>
        <end position="373"/>
    </location>
</feature>
<evidence type="ECO:0000256" key="6">
    <source>
        <dbReference type="ARBA" id="ARBA00007459"/>
    </source>
</evidence>
<keyword evidence="10" id="KW-0125">Carotenoid biosynthesis</keyword>
<comment type="catalytic activity">
    <reaction evidence="17">
        <text>2 a plastoquinone + 15-cis-phytoene = 9,9',15-tri-cis-zeta-carotene + 2 a plastoquinol</text>
        <dbReference type="Rhea" id="RHEA:30287"/>
        <dbReference type="Rhea" id="RHEA-COMP:9561"/>
        <dbReference type="Rhea" id="RHEA-COMP:9562"/>
        <dbReference type="ChEBI" id="CHEBI:17757"/>
        <dbReference type="ChEBI" id="CHEBI:27787"/>
        <dbReference type="ChEBI" id="CHEBI:48717"/>
        <dbReference type="ChEBI" id="CHEBI:62192"/>
        <dbReference type="EC" id="1.3.5.5"/>
    </reaction>
</comment>
<dbReference type="GO" id="GO:0016020">
    <property type="term" value="C:membrane"/>
    <property type="evidence" value="ECO:0007669"/>
    <property type="project" value="UniProtKB-SubCell"/>
</dbReference>
<evidence type="ECO:0000256" key="2">
    <source>
        <dbReference type="ARBA" id="ARBA00004170"/>
    </source>
</evidence>
<feature type="compositionally biased region" description="Low complexity" evidence="18">
    <location>
        <begin position="68"/>
        <end position="80"/>
    </location>
</feature>
<feature type="compositionally biased region" description="Gly residues" evidence="18">
    <location>
        <begin position="479"/>
        <end position="489"/>
    </location>
</feature>
<comment type="caution">
    <text evidence="21">The sequence shown here is derived from an EMBL/GenBank/DDBJ whole genome shotgun (WGS) entry which is preliminary data.</text>
</comment>
<dbReference type="InterPro" id="IPR036188">
    <property type="entry name" value="FAD/NAD-bd_sf"/>
</dbReference>
<dbReference type="GO" id="GO:0005634">
    <property type="term" value="C:nucleus"/>
    <property type="evidence" value="ECO:0007669"/>
    <property type="project" value="UniProtKB-SubCell"/>
</dbReference>
<dbReference type="AlphaFoldDB" id="I0YWB9"/>
<comment type="similarity">
    <text evidence="5">Belongs to the carotenoid/retinoid oxidoreductase family.</text>
</comment>
<organism evidence="21 22">
    <name type="scientific">Coccomyxa subellipsoidea (strain C-169)</name>
    <name type="common">Green microalga</name>
    <dbReference type="NCBI Taxonomy" id="574566"/>
    <lineage>
        <taxon>Eukaryota</taxon>
        <taxon>Viridiplantae</taxon>
        <taxon>Chlorophyta</taxon>
        <taxon>core chlorophytes</taxon>
        <taxon>Trebouxiophyceae</taxon>
        <taxon>Trebouxiophyceae incertae sedis</taxon>
        <taxon>Coccomyxaceae</taxon>
        <taxon>Coccomyxa</taxon>
        <taxon>Coccomyxa subellipsoidea</taxon>
    </lineage>
</organism>
<comment type="pathway">
    <text evidence="4">Carotenoid biosynthesis; lycopene biosynthesis.</text>
</comment>
<feature type="compositionally biased region" description="Pro residues" evidence="18">
    <location>
        <begin position="435"/>
        <end position="477"/>
    </location>
</feature>
<dbReference type="GeneID" id="17040675"/>
<feature type="compositionally biased region" description="Acidic residues" evidence="18">
    <location>
        <begin position="1"/>
        <end position="10"/>
    </location>
</feature>
<feature type="compositionally biased region" description="Low complexity" evidence="18">
    <location>
        <begin position="157"/>
        <end position="179"/>
    </location>
</feature>
<evidence type="ECO:0000259" key="20">
    <source>
        <dbReference type="Pfam" id="PF05182"/>
    </source>
</evidence>
<feature type="compositionally biased region" description="Acidic residues" evidence="18">
    <location>
        <begin position="110"/>
        <end position="128"/>
    </location>
</feature>
<evidence type="ECO:0000259" key="19">
    <source>
        <dbReference type="Pfam" id="PF01593"/>
    </source>
</evidence>
<dbReference type="GO" id="GO:0009509">
    <property type="term" value="C:chromoplast"/>
    <property type="evidence" value="ECO:0007669"/>
    <property type="project" value="UniProtKB-SubCell"/>
</dbReference>
<feature type="region of interest" description="Disordered" evidence="18">
    <location>
        <begin position="591"/>
        <end position="659"/>
    </location>
</feature>
<protein>
    <recommendedName>
        <fullName evidence="8">15-cis-phytoene desaturase, chloroplastic/chromoplastic</fullName>
        <ecNumber evidence="7">1.3.5.5</ecNumber>
    </recommendedName>
    <alternativeName>
        <fullName evidence="15">Phytoene dehydrogenase</fullName>
    </alternativeName>
    <alternativeName>
        <fullName evidence="16">Phytoene desaturase</fullName>
    </alternativeName>
</protein>
<evidence type="ECO:0000313" key="22">
    <source>
        <dbReference type="Proteomes" id="UP000007264"/>
    </source>
</evidence>
<evidence type="ECO:0000256" key="13">
    <source>
        <dbReference type="ARBA" id="ARBA00023136"/>
    </source>
</evidence>
<evidence type="ECO:0000313" key="21">
    <source>
        <dbReference type="EMBL" id="EIE22688.1"/>
    </source>
</evidence>
<evidence type="ECO:0000256" key="16">
    <source>
        <dbReference type="ARBA" id="ARBA00032363"/>
    </source>
</evidence>
<dbReference type="FunFam" id="3.50.50.60:FF:000091">
    <property type="entry name" value="15-cis-phytoene desaturase, chloroplastic/chromoplastic"/>
    <property type="match status" value="1"/>
</dbReference>
<keyword evidence="11" id="KW-0934">Plastid</keyword>
<comment type="similarity">
    <text evidence="6">Belongs to the FIP1 family.</text>
</comment>
<feature type="region of interest" description="Disordered" evidence="18">
    <location>
        <begin position="1"/>
        <end position="179"/>
    </location>
</feature>
<accession>I0YWB9</accession>
<dbReference type="NCBIfam" id="TIGR02731">
    <property type="entry name" value="phytoene_desat"/>
    <property type="match status" value="1"/>
</dbReference>
<dbReference type="UniPathway" id="UPA00803"/>
<dbReference type="KEGG" id="csl:COCSUDRAFT_47651"/>
<keyword evidence="11" id="KW-0957">Chromoplast</keyword>
<evidence type="ECO:0000256" key="5">
    <source>
        <dbReference type="ARBA" id="ARBA00006046"/>
    </source>
</evidence>
<evidence type="ECO:0000256" key="8">
    <source>
        <dbReference type="ARBA" id="ARBA00017354"/>
    </source>
</evidence>
<evidence type="ECO:0000256" key="15">
    <source>
        <dbReference type="ARBA" id="ARBA00031986"/>
    </source>
</evidence>
<feature type="domain" description="Pre-mRNA polyadenylation factor Fip1" evidence="20">
    <location>
        <begin position="268"/>
        <end position="310"/>
    </location>
</feature>
<evidence type="ECO:0000256" key="11">
    <source>
        <dbReference type="ARBA" id="ARBA00022904"/>
    </source>
</evidence>
<evidence type="ECO:0000256" key="1">
    <source>
        <dbReference type="ARBA" id="ARBA00004123"/>
    </source>
</evidence>
<evidence type="ECO:0000256" key="9">
    <source>
        <dbReference type="ARBA" id="ARBA00022664"/>
    </source>
</evidence>
<evidence type="ECO:0000256" key="3">
    <source>
        <dbReference type="ARBA" id="ARBA00004260"/>
    </source>
</evidence>
<gene>
    <name evidence="21" type="ORF">COCSUDRAFT_47651</name>
</gene>
<evidence type="ECO:0000256" key="7">
    <source>
        <dbReference type="ARBA" id="ARBA00012789"/>
    </source>
</evidence>
<dbReference type="OrthoDB" id="5046242at2759"/>
<evidence type="ECO:0000256" key="4">
    <source>
        <dbReference type="ARBA" id="ARBA00004900"/>
    </source>
</evidence>
<dbReference type="GO" id="GO:0016166">
    <property type="term" value="F:phytoene dehydrogenase activity"/>
    <property type="evidence" value="ECO:0007669"/>
    <property type="project" value="InterPro"/>
</dbReference>